<dbReference type="Proteomes" id="UP000316426">
    <property type="component" value="Chromosome"/>
</dbReference>
<reference evidence="1 2" key="1">
    <citation type="submission" date="2019-02" db="EMBL/GenBank/DDBJ databases">
        <title>Deep-cultivation of Planctomycetes and their phenomic and genomic characterization uncovers novel biology.</title>
        <authorList>
            <person name="Wiegand S."/>
            <person name="Jogler M."/>
            <person name="Boedeker C."/>
            <person name="Pinto D."/>
            <person name="Vollmers J."/>
            <person name="Rivas-Marin E."/>
            <person name="Kohn T."/>
            <person name="Peeters S.H."/>
            <person name="Heuer A."/>
            <person name="Rast P."/>
            <person name="Oberbeckmann S."/>
            <person name="Bunk B."/>
            <person name="Jeske O."/>
            <person name="Meyerdierks A."/>
            <person name="Storesund J.E."/>
            <person name="Kallscheuer N."/>
            <person name="Luecker S."/>
            <person name="Lage O.M."/>
            <person name="Pohl T."/>
            <person name="Merkel B.J."/>
            <person name="Hornburger P."/>
            <person name="Mueller R.-W."/>
            <person name="Bruemmer F."/>
            <person name="Labrenz M."/>
            <person name="Spormann A.M."/>
            <person name="Op den Camp H."/>
            <person name="Overmann J."/>
            <person name="Amann R."/>
            <person name="Jetten M.S.M."/>
            <person name="Mascher T."/>
            <person name="Medema M.H."/>
            <person name="Devos D.P."/>
            <person name="Kaster A.-K."/>
            <person name="Ovreas L."/>
            <person name="Rohde M."/>
            <person name="Galperin M.Y."/>
            <person name="Jogler C."/>
        </authorList>
    </citation>
    <scope>NUCLEOTIDE SEQUENCE [LARGE SCALE GENOMIC DNA]</scope>
    <source>
        <strain evidence="1 2">Spa11</strain>
    </source>
</reference>
<gene>
    <name evidence="1" type="ORF">Spa11_19390</name>
</gene>
<dbReference type="KEGG" id="bmei:Spa11_19390"/>
<dbReference type="EMBL" id="CP036349">
    <property type="protein sequence ID" value="QDV73740.1"/>
    <property type="molecule type" value="Genomic_DNA"/>
</dbReference>
<keyword evidence="2" id="KW-1185">Reference proteome</keyword>
<proteinExistence type="predicted"/>
<organism evidence="1 2">
    <name type="scientific">Botrimarina mediterranea</name>
    <dbReference type="NCBI Taxonomy" id="2528022"/>
    <lineage>
        <taxon>Bacteria</taxon>
        <taxon>Pseudomonadati</taxon>
        <taxon>Planctomycetota</taxon>
        <taxon>Planctomycetia</taxon>
        <taxon>Pirellulales</taxon>
        <taxon>Lacipirellulaceae</taxon>
        <taxon>Botrimarina</taxon>
    </lineage>
</organism>
<sequence>MTWHAQSGKLVLSGNEAKLYREAILFMCDLSVGAADDEESCFEGATVFDRMSRVPTVSFA</sequence>
<name>A0A518K7G6_9BACT</name>
<accession>A0A518K7G6</accession>
<protein>
    <submittedName>
        <fullName evidence="1">Uncharacterized protein</fullName>
    </submittedName>
</protein>
<dbReference type="AlphaFoldDB" id="A0A518K7G6"/>
<evidence type="ECO:0000313" key="2">
    <source>
        <dbReference type="Proteomes" id="UP000316426"/>
    </source>
</evidence>
<evidence type="ECO:0000313" key="1">
    <source>
        <dbReference type="EMBL" id="QDV73740.1"/>
    </source>
</evidence>